<reference evidence="2 3" key="1">
    <citation type="submission" date="2015-07" db="EMBL/GenBank/DDBJ databases">
        <title>The genome of the fungus Escovopsis weberi, a specialized disease agent of ant agriculture.</title>
        <authorList>
            <person name="de Man T.J."/>
            <person name="Stajich J.E."/>
            <person name="Kubicek C.P."/>
            <person name="Chenthamara K."/>
            <person name="Atanasova L."/>
            <person name="Druzhinina I.S."/>
            <person name="Birnbaum S."/>
            <person name="Barribeau S.M."/>
            <person name="Teiling C."/>
            <person name="Suen G."/>
            <person name="Currie C."/>
            <person name="Gerardo N.M."/>
        </authorList>
    </citation>
    <scope>NUCLEOTIDE SEQUENCE [LARGE SCALE GENOMIC DNA]</scope>
</reference>
<dbReference type="Proteomes" id="UP000053831">
    <property type="component" value="Unassembled WGS sequence"/>
</dbReference>
<evidence type="ECO:0000313" key="2">
    <source>
        <dbReference type="EMBL" id="KOS20299.1"/>
    </source>
</evidence>
<dbReference type="AlphaFoldDB" id="A0A0M9VUV5"/>
<feature type="region of interest" description="Disordered" evidence="1">
    <location>
        <begin position="144"/>
        <end position="222"/>
    </location>
</feature>
<comment type="caution">
    <text evidence="2">The sequence shown here is derived from an EMBL/GenBank/DDBJ whole genome shotgun (WGS) entry which is preliminary data.</text>
</comment>
<accession>A0A0M9VUV5</accession>
<keyword evidence="3" id="KW-1185">Reference proteome</keyword>
<evidence type="ECO:0000256" key="1">
    <source>
        <dbReference type="SAM" id="MobiDB-lite"/>
    </source>
</evidence>
<dbReference type="EMBL" id="LGSR01000018">
    <property type="protein sequence ID" value="KOS20299.1"/>
    <property type="molecule type" value="Genomic_DNA"/>
</dbReference>
<name>A0A0M9VUV5_ESCWE</name>
<protein>
    <submittedName>
        <fullName evidence="2">Uncharacterized protein</fullName>
    </submittedName>
</protein>
<organism evidence="2 3">
    <name type="scientific">Escovopsis weberi</name>
    <dbReference type="NCBI Taxonomy" id="150374"/>
    <lineage>
        <taxon>Eukaryota</taxon>
        <taxon>Fungi</taxon>
        <taxon>Dikarya</taxon>
        <taxon>Ascomycota</taxon>
        <taxon>Pezizomycotina</taxon>
        <taxon>Sordariomycetes</taxon>
        <taxon>Hypocreomycetidae</taxon>
        <taxon>Hypocreales</taxon>
        <taxon>Hypocreaceae</taxon>
        <taxon>Escovopsis</taxon>
    </lineage>
</organism>
<proteinExistence type="predicted"/>
<feature type="compositionally biased region" description="Basic and acidic residues" evidence="1">
    <location>
        <begin position="193"/>
        <end position="205"/>
    </location>
</feature>
<gene>
    <name evidence="2" type="ORF">ESCO_006175</name>
</gene>
<evidence type="ECO:0000313" key="3">
    <source>
        <dbReference type="Proteomes" id="UP000053831"/>
    </source>
</evidence>
<sequence length="222" mass="24387">MHSSPRVNVQTSVKQLREHLAASFDAVEAKLSQGFGEAEEARAATNARLSSVVQDVLGMTIRLSALSEMSKKLVRGISQVSGDGFDQKLYEGFHRWMEVAGMQIFQSGVLRRIDSIEELLGRIAADSTSRESIEVTVHAQTARQMVSRRSARSETLDFEPGRAGGKRRGRDEDADSGDDVPAPKRVALGGDADDQKVPLSEQDRRKTSRRSKIKVPPSKIVN</sequence>